<protein>
    <submittedName>
        <fullName evidence="2">Uncharacterized protein</fullName>
    </submittedName>
</protein>
<dbReference type="AlphaFoldDB" id="A0A4Y2EPS9"/>
<keyword evidence="3" id="KW-1185">Reference proteome</keyword>
<feature type="region of interest" description="Disordered" evidence="1">
    <location>
        <begin position="1"/>
        <end position="26"/>
    </location>
</feature>
<dbReference type="EMBL" id="BGPR01000650">
    <property type="protein sequence ID" value="GBM29996.1"/>
    <property type="molecule type" value="Genomic_DNA"/>
</dbReference>
<comment type="caution">
    <text evidence="2">The sequence shown here is derived from an EMBL/GenBank/DDBJ whole genome shotgun (WGS) entry which is preliminary data.</text>
</comment>
<proteinExistence type="predicted"/>
<reference evidence="2 3" key="1">
    <citation type="journal article" date="2019" name="Sci. Rep.">
        <title>Orb-weaving spider Araneus ventricosus genome elucidates the spidroin gene catalogue.</title>
        <authorList>
            <person name="Kono N."/>
            <person name="Nakamura H."/>
            <person name="Ohtoshi R."/>
            <person name="Moran D.A.P."/>
            <person name="Shinohara A."/>
            <person name="Yoshida Y."/>
            <person name="Fujiwara M."/>
            <person name="Mori M."/>
            <person name="Tomita M."/>
            <person name="Arakawa K."/>
        </authorList>
    </citation>
    <scope>NUCLEOTIDE SEQUENCE [LARGE SCALE GENOMIC DNA]</scope>
</reference>
<accession>A0A4Y2EPS9</accession>
<feature type="compositionally biased region" description="Basic residues" evidence="1">
    <location>
        <begin position="1"/>
        <end position="18"/>
    </location>
</feature>
<sequence length="109" mass="12546">MARQKSYKRACNKNRRPKSLPQERSRFPISRHLRKSLKSPTSEQVVPFITFPEPQSGQKRSVKMPKRCRWAARQSCPVVRRKDATASRLGLSGIEEGLTLLQLFRAVLV</sequence>
<evidence type="ECO:0000313" key="3">
    <source>
        <dbReference type="Proteomes" id="UP000499080"/>
    </source>
</evidence>
<evidence type="ECO:0000313" key="2">
    <source>
        <dbReference type="EMBL" id="GBM29996.1"/>
    </source>
</evidence>
<gene>
    <name evidence="2" type="ORF">AVEN_165573_1</name>
</gene>
<dbReference type="Proteomes" id="UP000499080">
    <property type="component" value="Unassembled WGS sequence"/>
</dbReference>
<name>A0A4Y2EPS9_ARAVE</name>
<organism evidence="2 3">
    <name type="scientific">Araneus ventricosus</name>
    <name type="common">Orbweaver spider</name>
    <name type="synonym">Epeira ventricosa</name>
    <dbReference type="NCBI Taxonomy" id="182803"/>
    <lineage>
        <taxon>Eukaryota</taxon>
        <taxon>Metazoa</taxon>
        <taxon>Ecdysozoa</taxon>
        <taxon>Arthropoda</taxon>
        <taxon>Chelicerata</taxon>
        <taxon>Arachnida</taxon>
        <taxon>Araneae</taxon>
        <taxon>Araneomorphae</taxon>
        <taxon>Entelegynae</taxon>
        <taxon>Araneoidea</taxon>
        <taxon>Araneidae</taxon>
        <taxon>Araneus</taxon>
    </lineage>
</organism>
<evidence type="ECO:0000256" key="1">
    <source>
        <dbReference type="SAM" id="MobiDB-lite"/>
    </source>
</evidence>